<dbReference type="PROSITE" id="PS00211">
    <property type="entry name" value="ABC_TRANSPORTER_1"/>
    <property type="match status" value="1"/>
</dbReference>
<evidence type="ECO:0000256" key="5">
    <source>
        <dbReference type="PROSITE-ProRule" id="PRU01213"/>
    </source>
</evidence>
<keyword evidence="1" id="KW-0813">Transport</keyword>
<dbReference type="GO" id="GO:0015689">
    <property type="term" value="P:molybdate ion transport"/>
    <property type="evidence" value="ECO:0007669"/>
    <property type="project" value="InterPro"/>
</dbReference>
<dbReference type="OrthoDB" id="3180400at2"/>
<dbReference type="InterPro" id="IPR017871">
    <property type="entry name" value="ABC_transporter-like_CS"/>
</dbReference>
<dbReference type="InterPro" id="IPR050093">
    <property type="entry name" value="ABC_SmlMolc_Importer"/>
</dbReference>
<dbReference type="PROSITE" id="PS50893">
    <property type="entry name" value="ABC_TRANSPORTER_2"/>
    <property type="match status" value="1"/>
</dbReference>
<dbReference type="GO" id="GO:0016887">
    <property type="term" value="F:ATP hydrolysis activity"/>
    <property type="evidence" value="ECO:0007669"/>
    <property type="project" value="InterPro"/>
</dbReference>
<dbReference type="InterPro" id="IPR027417">
    <property type="entry name" value="P-loop_NTPase"/>
</dbReference>
<dbReference type="AlphaFoldDB" id="A0A1Q2CVP3"/>
<dbReference type="GO" id="GO:0005524">
    <property type="term" value="F:ATP binding"/>
    <property type="evidence" value="ECO:0007669"/>
    <property type="project" value="UniProtKB-KW"/>
</dbReference>
<dbReference type="Pfam" id="PF03459">
    <property type="entry name" value="TOBE"/>
    <property type="match status" value="1"/>
</dbReference>
<feature type="domain" description="ABC transporter" evidence="6">
    <location>
        <begin position="5"/>
        <end position="232"/>
    </location>
</feature>
<proteinExistence type="predicted"/>
<keyword evidence="4" id="KW-0067">ATP-binding</keyword>
<keyword evidence="3" id="KW-0547">Nucleotide-binding</keyword>
<dbReference type="InterPro" id="IPR008995">
    <property type="entry name" value="Mo/tungstate-bd_C_term_dom"/>
</dbReference>
<dbReference type="InterPro" id="IPR005116">
    <property type="entry name" value="Transp-assoc_OB_typ1"/>
</dbReference>
<dbReference type="InterPro" id="IPR003593">
    <property type="entry name" value="AAA+_ATPase"/>
</dbReference>
<dbReference type="SUPFAM" id="SSF50331">
    <property type="entry name" value="MOP-like"/>
    <property type="match status" value="1"/>
</dbReference>
<dbReference type="PROSITE" id="PS51866">
    <property type="entry name" value="MOP"/>
    <property type="match status" value="1"/>
</dbReference>
<gene>
    <name evidence="8" type="ORF">BW733_04070</name>
</gene>
<dbReference type="RefSeq" id="WP_077348111.1">
    <property type="nucleotide sequence ID" value="NZ_CP019607.1"/>
</dbReference>
<protein>
    <recommendedName>
        <fullName evidence="10">Molybdenum ABC transporter ATP-binding protein</fullName>
    </recommendedName>
</protein>
<evidence type="ECO:0000259" key="6">
    <source>
        <dbReference type="PROSITE" id="PS50893"/>
    </source>
</evidence>
<dbReference type="STRING" id="399497.BW733_04070"/>
<dbReference type="Gene3D" id="2.40.50.100">
    <property type="match status" value="1"/>
</dbReference>
<keyword evidence="9" id="KW-1185">Reference proteome</keyword>
<dbReference type="PANTHER" id="PTHR42781:SF4">
    <property type="entry name" value="SPERMIDINE_PUTRESCINE IMPORT ATP-BINDING PROTEIN POTA"/>
    <property type="match status" value="1"/>
</dbReference>
<evidence type="ECO:0008006" key="10">
    <source>
        <dbReference type="Google" id="ProtNLM"/>
    </source>
</evidence>
<dbReference type="Proteomes" id="UP000188235">
    <property type="component" value="Chromosome"/>
</dbReference>
<organism evidence="8 9">
    <name type="scientific">Tessaracoccus flavescens</name>
    <dbReference type="NCBI Taxonomy" id="399497"/>
    <lineage>
        <taxon>Bacteria</taxon>
        <taxon>Bacillati</taxon>
        <taxon>Actinomycetota</taxon>
        <taxon>Actinomycetes</taxon>
        <taxon>Propionibacteriales</taxon>
        <taxon>Propionibacteriaceae</taxon>
        <taxon>Tessaracoccus</taxon>
    </lineage>
</organism>
<feature type="domain" description="Mop" evidence="7">
    <location>
        <begin position="284"/>
        <end position="349"/>
    </location>
</feature>
<dbReference type="Pfam" id="PF00005">
    <property type="entry name" value="ABC_tran"/>
    <property type="match status" value="1"/>
</dbReference>
<dbReference type="SUPFAM" id="SSF52540">
    <property type="entry name" value="P-loop containing nucleoside triphosphate hydrolases"/>
    <property type="match status" value="1"/>
</dbReference>
<evidence type="ECO:0000256" key="4">
    <source>
        <dbReference type="ARBA" id="ARBA00022840"/>
    </source>
</evidence>
<dbReference type="PANTHER" id="PTHR42781">
    <property type="entry name" value="SPERMIDINE/PUTRESCINE IMPORT ATP-BINDING PROTEIN POTA"/>
    <property type="match status" value="1"/>
</dbReference>
<evidence type="ECO:0000313" key="8">
    <source>
        <dbReference type="EMBL" id="AQP50131.1"/>
    </source>
</evidence>
<keyword evidence="2 5" id="KW-0500">Molybdenum</keyword>
<evidence type="ECO:0000256" key="2">
    <source>
        <dbReference type="ARBA" id="ARBA00022505"/>
    </source>
</evidence>
<evidence type="ECO:0000256" key="1">
    <source>
        <dbReference type="ARBA" id="ARBA00022448"/>
    </source>
</evidence>
<dbReference type="SMART" id="SM00382">
    <property type="entry name" value="AAA"/>
    <property type="match status" value="1"/>
</dbReference>
<name>A0A1Q2CVP3_9ACTN</name>
<dbReference type="InterPro" id="IPR003439">
    <property type="entry name" value="ABC_transporter-like_ATP-bd"/>
</dbReference>
<dbReference type="EMBL" id="CP019607">
    <property type="protein sequence ID" value="AQP50131.1"/>
    <property type="molecule type" value="Genomic_DNA"/>
</dbReference>
<evidence type="ECO:0000256" key="3">
    <source>
        <dbReference type="ARBA" id="ARBA00022741"/>
    </source>
</evidence>
<sequence length="365" mass="38256">MADAIRIDARVAAREVELDLVMGEGELVALIGPNGAGKSTCIQLIAGALRPDRGTVQLDGVTVAGPGVLVPAHLRRVGYLEQRPLLFPHLSVLENVAFGPRSRGSSAADARHRAEAELVAVGLEGFGPRQVRELSGGQAQRVAIARALAIDPEIVLLDEPFAALDAETTPELRRLLRDRLRGITTVLATHDPLDVLALADGVAYLSEGRVALQAGVDRVFQSPATRFLADFVGLNLLHGGVAGDAVELPGGAVVAGIAESPLSGDEARAVFPPEAVSLFRSAPHGSPRNELSAVVTGIEDRGLAQRIDLDVSGQRIHADVTPGALRELSLGLGDKVIAVVKATQVALHPVGEGPRLLRVDSREAR</sequence>
<dbReference type="Gene3D" id="3.40.50.300">
    <property type="entry name" value="P-loop containing nucleotide triphosphate hydrolases"/>
    <property type="match status" value="1"/>
</dbReference>
<evidence type="ECO:0000313" key="9">
    <source>
        <dbReference type="Proteomes" id="UP000188235"/>
    </source>
</evidence>
<accession>A0A1Q2CVP3</accession>
<dbReference type="InterPro" id="IPR004606">
    <property type="entry name" value="Mop_domain"/>
</dbReference>
<reference evidence="8 9" key="1">
    <citation type="journal article" date="2008" name="Int. J. Syst. Evol. Microbiol.">
        <title>Tessaracoccus flavescens sp. nov., isolated from marine sediment.</title>
        <authorList>
            <person name="Lee D.W."/>
            <person name="Lee S.D."/>
        </authorList>
    </citation>
    <scope>NUCLEOTIDE SEQUENCE [LARGE SCALE GENOMIC DNA]</scope>
    <source>
        <strain evidence="8 9">SST-39T</strain>
    </source>
</reference>
<dbReference type="KEGG" id="tfa:BW733_04070"/>
<evidence type="ECO:0000259" key="7">
    <source>
        <dbReference type="PROSITE" id="PS51866"/>
    </source>
</evidence>